<accession>A0A0R1XAT7</accession>
<organism evidence="2 3">
    <name type="scientific">Schleiferilactobacillus harbinensis DSM 16991</name>
    <dbReference type="NCBI Taxonomy" id="1122147"/>
    <lineage>
        <taxon>Bacteria</taxon>
        <taxon>Bacillati</taxon>
        <taxon>Bacillota</taxon>
        <taxon>Bacilli</taxon>
        <taxon>Lactobacillales</taxon>
        <taxon>Lactobacillaceae</taxon>
        <taxon>Schleiferilactobacillus</taxon>
    </lineage>
</organism>
<dbReference type="EMBL" id="AZFW01000051">
    <property type="protein sequence ID" value="KRM27322.1"/>
    <property type="molecule type" value="Genomic_DNA"/>
</dbReference>
<evidence type="ECO:0000259" key="1">
    <source>
        <dbReference type="PROSITE" id="PS51186"/>
    </source>
</evidence>
<dbReference type="PROSITE" id="PS51186">
    <property type="entry name" value="GNAT"/>
    <property type="match status" value="1"/>
</dbReference>
<dbReference type="AlphaFoldDB" id="A0A0R1XAT7"/>
<dbReference type="eggNOG" id="COG3153">
    <property type="taxonomic scope" value="Bacteria"/>
</dbReference>
<dbReference type="Pfam" id="PF00583">
    <property type="entry name" value="Acetyltransf_1"/>
    <property type="match status" value="1"/>
</dbReference>
<evidence type="ECO:0000313" key="2">
    <source>
        <dbReference type="EMBL" id="KRM27322.1"/>
    </source>
</evidence>
<dbReference type="CDD" id="cd04301">
    <property type="entry name" value="NAT_SF"/>
    <property type="match status" value="1"/>
</dbReference>
<dbReference type="Gene3D" id="3.40.630.30">
    <property type="match status" value="1"/>
</dbReference>
<comment type="caution">
    <text evidence="2">The sequence shown here is derived from an EMBL/GenBank/DDBJ whole genome shotgun (WGS) entry which is preliminary data.</text>
</comment>
<dbReference type="InterPro" id="IPR000182">
    <property type="entry name" value="GNAT_dom"/>
</dbReference>
<proteinExistence type="predicted"/>
<gene>
    <name evidence="2" type="ORF">FC91_GL002667</name>
</gene>
<dbReference type="GO" id="GO:0016747">
    <property type="term" value="F:acyltransferase activity, transferring groups other than amino-acyl groups"/>
    <property type="evidence" value="ECO:0007669"/>
    <property type="project" value="InterPro"/>
</dbReference>
<dbReference type="SUPFAM" id="SSF55729">
    <property type="entry name" value="Acyl-CoA N-acyltransferases (Nat)"/>
    <property type="match status" value="1"/>
</dbReference>
<dbReference type="PATRIC" id="fig|1122147.4.peg.2749"/>
<reference evidence="2 3" key="1">
    <citation type="journal article" date="2015" name="Genome Announc.">
        <title>Expanding the biotechnology potential of lactobacilli through comparative genomics of 213 strains and associated genera.</title>
        <authorList>
            <person name="Sun Z."/>
            <person name="Harris H.M."/>
            <person name="McCann A."/>
            <person name="Guo C."/>
            <person name="Argimon S."/>
            <person name="Zhang W."/>
            <person name="Yang X."/>
            <person name="Jeffery I.B."/>
            <person name="Cooney J.C."/>
            <person name="Kagawa T.F."/>
            <person name="Liu W."/>
            <person name="Song Y."/>
            <person name="Salvetti E."/>
            <person name="Wrobel A."/>
            <person name="Rasinkangas P."/>
            <person name="Parkhill J."/>
            <person name="Rea M.C."/>
            <person name="O'Sullivan O."/>
            <person name="Ritari J."/>
            <person name="Douillard F.P."/>
            <person name="Paul Ross R."/>
            <person name="Yang R."/>
            <person name="Briner A.E."/>
            <person name="Felis G.E."/>
            <person name="de Vos W.M."/>
            <person name="Barrangou R."/>
            <person name="Klaenhammer T.R."/>
            <person name="Caufield P.W."/>
            <person name="Cui Y."/>
            <person name="Zhang H."/>
            <person name="O'Toole P.W."/>
        </authorList>
    </citation>
    <scope>NUCLEOTIDE SEQUENCE [LARGE SCALE GENOMIC DNA]</scope>
    <source>
        <strain evidence="2 3">DSM 16991</strain>
    </source>
</reference>
<feature type="domain" description="N-acetyltransferase" evidence="1">
    <location>
        <begin position="2"/>
        <end position="158"/>
    </location>
</feature>
<dbReference type="InterPro" id="IPR016181">
    <property type="entry name" value="Acyl_CoA_acyltransferase"/>
</dbReference>
<dbReference type="Proteomes" id="UP000050949">
    <property type="component" value="Unassembled WGS sequence"/>
</dbReference>
<protein>
    <recommendedName>
        <fullName evidence="1">N-acetyltransferase domain-containing protein</fullName>
    </recommendedName>
</protein>
<dbReference type="RefSeq" id="WP_081674899.1">
    <property type="nucleotide sequence ID" value="NZ_AUEH01000037.1"/>
</dbReference>
<dbReference type="OrthoDB" id="9797178at2"/>
<name>A0A0R1XAT7_9LACO</name>
<sequence>MMQITPVTKDLAEKSLPVITAAFATAAHSDGNEAELVAKLRQSKTYRPEYDAVAVSDDGRVLGHAMLSLAQVVAADGQQWPIWVLAPVAVLPTEQKRGLGTALIMYLEAMAFGDGIRAISVLGDPAYYGRFGFVPASQYRITAPFTVADENFMVRELQAGGLAQVQGVLRYDPAFGIN</sequence>
<evidence type="ECO:0000313" key="3">
    <source>
        <dbReference type="Proteomes" id="UP000050949"/>
    </source>
</evidence>